<feature type="transmembrane region" description="Helical" evidence="8">
    <location>
        <begin position="220"/>
        <end position="242"/>
    </location>
</feature>
<dbReference type="InterPro" id="IPR004761">
    <property type="entry name" value="Spore_GerAB"/>
</dbReference>
<comment type="subcellular location">
    <subcellularLocation>
        <location evidence="1">Membrane</location>
        <topology evidence="1">Multi-pass membrane protein</topology>
    </subcellularLocation>
</comment>
<keyword evidence="3" id="KW-0813">Transport</keyword>
<evidence type="ECO:0000256" key="5">
    <source>
        <dbReference type="ARBA" id="ARBA00022692"/>
    </source>
</evidence>
<evidence type="ECO:0000313" key="10">
    <source>
        <dbReference type="Proteomes" id="UP001526147"/>
    </source>
</evidence>
<feature type="transmembrane region" description="Helical" evidence="8">
    <location>
        <begin position="304"/>
        <end position="324"/>
    </location>
</feature>
<feature type="transmembrane region" description="Helical" evidence="8">
    <location>
        <begin position="187"/>
        <end position="208"/>
    </location>
</feature>
<accession>A0ABT3DGY5</accession>
<evidence type="ECO:0000256" key="1">
    <source>
        <dbReference type="ARBA" id="ARBA00004141"/>
    </source>
</evidence>
<dbReference type="EMBL" id="JAOYEY010000037">
    <property type="protein sequence ID" value="MCV9886318.1"/>
    <property type="molecule type" value="Genomic_DNA"/>
</dbReference>
<evidence type="ECO:0000313" key="9">
    <source>
        <dbReference type="EMBL" id="MCV9886318.1"/>
    </source>
</evidence>
<protein>
    <submittedName>
        <fullName evidence="9">Endospore germination permease</fullName>
    </submittedName>
</protein>
<dbReference type="Pfam" id="PF03845">
    <property type="entry name" value="Spore_permease"/>
    <property type="match status" value="1"/>
</dbReference>
<keyword evidence="7 8" id="KW-0472">Membrane</keyword>
<dbReference type="RefSeq" id="WP_264142950.1">
    <property type="nucleotide sequence ID" value="NZ_JAOYEY010000037.1"/>
</dbReference>
<gene>
    <name evidence="9" type="ORF">OIH86_11670</name>
</gene>
<dbReference type="Gene3D" id="1.20.1740.10">
    <property type="entry name" value="Amino acid/polyamine transporter I"/>
    <property type="match status" value="1"/>
</dbReference>
<evidence type="ECO:0000256" key="6">
    <source>
        <dbReference type="ARBA" id="ARBA00022989"/>
    </source>
</evidence>
<feature type="transmembrane region" description="Helical" evidence="8">
    <location>
        <begin position="336"/>
        <end position="358"/>
    </location>
</feature>
<feature type="transmembrane region" description="Helical" evidence="8">
    <location>
        <begin position="148"/>
        <end position="167"/>
    </location>
</feature>
<feature type="transmembrane region" description="Helical" evidence="8">
    <location>
        <begin position="270"/>
        <end position="292"/>
    </location>
</feature>
<evidence type="ECO:0000256" key="4">
    <source>
        <dbReference type="ARBA" id="ARBA00022544"/>
    </source>
</evidence>
<keyword evidence="5 8" id="KW-0812">Transmembrane</keyword>
<name>A0ABT3DGY5_9BACI</name>
<evidence type="ECO:0000256" key="2">
    <source>
        <dbReference type="ARBA" id="ARBA00007998"/>
    </source>
</evidence>
<evidence type="ECO:0000256" key="7">
    <source>
        <dbReference type="ARBA" id="ARBA00023136"/>
    </source>
</evidence>
<comment type="similarity">
    <text evidence="2">Belongs to the amino acid-polyamine-organocation (APC) superfamily. Spore germination protein (SGP) (TC 2.A.3.9) family.</text>
</comment>
<feature type="transmembrane region" description="Helical" evidence="8">
    <location>
        <begin position="121"/>
        <end position="141"/>
    </location>
</feature>
<organism evidence="9 10">
    <name type="scientific">Metabacillus halosaccharovorans</name>
    <dbReference type="NCBI Taxonomy" id="930124"/>
    <lineage>
        <taxon>Bacteria</taxon>
        <taxon>Bacillati</taxon>
        <taxon>Bacillota</taxon>
        <taxon>Bacilli</taxon>
        <taxon>Bacillales</taxon>
        <taxon>Bacillaceae</taxon>
        <taxon>Metabacillus</taxon>
    </lineage>
</organism>
<feature type="transmembrane region" description="Helical" evidence="8">
    <location>
        <begin position="41"/>
        <end position="61"/>
    </location>
</feature>
<evidence type="ECO:0000256" key="8">
    <source>
        <dbReference type="SAM" id="Phobius"/>
    </source>
</evidence>
<evidence type="ECO:0000256" key="3">
    <source>
        <dbReference type="ARBA" id="ARBA00022448"/>
    </source>
</evidence>
<dbReference type="NCBIfam" id="TIGR00912">
    <property type="entry name" value="2A0309"/>
    <property type="match status" value="1"/>
</dbReference>
<keyword evidence="4" id="KW-0309">Germination</keyword>
<dbReference type="PANTHER" id="PTHR34975:SF2">
    <property type="entry name" value="SPORE GERMINATION PROTEIN A2"/>
    <property type="match status" value="1"/>
</dbReference>
<reference evidence="9 10" key="1">
    <citation type="submission" date="2022-10" db="EMBL/GenBank/DDBJ databases">
        <title>Draft genome assembly of moderately radiation resistant bacterium Metabacillus halosaccharovorans.</title>
        <authorList>
            <person name="Pal S."/>
            <person name="Gopinathan A."/>
        </authorList>
    </citation>
    <scope>NUCLEOTIDE SEQUENCE [LARGE SCALE GENOMIC DNA]</scope>
    <source>
        <strain evidence="9 10">VITHBRA001</strain>
    </source>
</reference>
<feature type="transmembrane region" description="Helical" evidence="8">
    <location>
        <begin position="12"/>
        <end position="35"/>
    </location>
</feature>
<sequence>MIENIKISPLQFGLLVVVFTIGSSILLTPSGLASIAKQDAWIASLFGIGISMIIVILFSILARHYPSYNFAEYCEIILGKWLGKIIAVSFVYFSFVGASSLLFDMGNFMVTQIMPETPIEIFNIVFALVILYGLRLGIEVIARTVEIFFPWIVLLLLLLVIAVIPQIEMTKFQPIFEADLKTVFHGAIIYASIAGMPCVVFTMLIPLLHTQKKVCRNFVTANILGGIVITVITLTSIGVLGADTTSRVAFPSYVLAKKISLADFLERIEVIVAIIWFITLFFKIILYFYASIIGTAQILGLTDYRPFLFPFGLLLVTHSLFIYPNTIYEAEFNNRVWVAFALTIGFLLPVFLLVISILRKKMKAILK</sequence>
<feature type="transmembrane region" description="Helical" evidence="8">
    <location>
        <begin position="81"/>
        <end position="101"/>
    </location>
</feature>
<proteinExistence type="inferred from homology"/>
<dbReference type="PANTHER" id="PTHR34975">
    <property type="entry name" value="SPORE GERMINATION PROTEIN A2"/>
    <property type="match status" value="1"/>
</dbReference>
<dbReference type="Proteomes" id="UP001526147">
    <property type="component" value="Unassembled WGS sequence"/>
</dbReference>
<keyword evidence="10" id="KW-1185">Reference proteome</keyword>
<comment type="caution">
    <text evidence="9">The sequence shown here is derived from an EMBL/GenBank/DDBJ whole genome shotgun (WGS) entry which is preliminary data.</text>
</comment>
<keyword evidence="6 8" id="KW-1133">Transmembrane helix</keyword>